<dbReference type="Pfam" id="PF04494">
    <property type="entry name" value="TFIID_NTD2"/>
    <property type="match status" value="1"/>
</dbReference>
<feature type="repeat" description="WD" evidence="8">
    <location>
        <begin position="454"/>
        <end position="486"/>
    </location>
</feature>
<dbReference type="PROSITE" id="PS50082">
    <property type="entry name" value="WD_REPEATS_2"/>
    <property type="match status" value="4"/>
</dbReference>
<dbReference type="PROSITE" id="PS50294">
    <property type="entry name" value="WD_REPEATS_REGION"/>
    <property type="match status" value="3"/>
</dbReference>
<comment type="caution">
    <text evidence="11">The sequence shown here is derived from an EMBL/GenBank/DDBJ whole genome shotgun (WGS) entry which is preliminary data.</text>
</comment>
<feature type="repeat" description="WD" evidence="8">
    <location>
        <begin position="541"/>
        <end position="582"/>
    </location>
</feature>
<evidence type="ECO:0000256" key="3">
    <source>
        <dbReference type="ARBA" id="ARBA00022574"/>
    </source>
</evidence>
<evidence type="ECO:0000256" key="9">
    <source>
        <dbReference type="SAM" id="MobiDB-lite"/>
    </source>
</evidence>
<accession>A0A8S9YDA8</accession>
<evidence type="ECO:0000256" key="1">
    <source>
        <dbReference type="ARBA" id="ARBA00004123"/>
    </source>
</evidence>
<feature type="domain" description="TFIID subunit TAF5 NTD2" evidence="10">
    <location>
        <begin position="77"/>
        <end position="205"/>
    </location>
</feature>
<dbReference type="PANTHER" id="PTHR19879:SF1">
    <property type="entry name" value="CANNONBALL-RELATED"/>
    <property type="match status" value="1"/>
</dbReference>
<keyword evidence="3 8" id="KW-0853">WD repeat</keyword>
<dbReference type="Gene3D" id="1.25.40.500">
    <property type="entry name" value="TFIID subunit TAF5, NTD2 domain"/>
    <property type="match status" value="1"/>
</dbReference>
<dbReference type="SUPFAM" id="SSF50978">
    <property type="entry name" value="WD40 repeat-like"/>
    <property type="match status" value="1"/>
</dbReference>
<dbReference type="EMBL" id="JTDE01010594">
    <property type="protein sequence ID" value="KAF7234292.1"/>
    <property type="molecule type" value="Genomic_DNA"/>
</dbReference>
<evidence type="ECO:0000313" key="11">
    <source>
        <dbReference type="EMBL" id="KAF7234292.1"/>
    </source>
</evidence>
<evidence type="ECO:0000256" key="6">
    <source>
        <dbReference type="ARBA" id="ARBA00023163"/>
    </source>
</evidence>
<dbReference type="InterPro" id="IPR001680">
    <property type="entry name" value="WD40_rpt"/>
</dbReference>
<dbReference type="InterPro" id="IPR020472">
    <property type="entry name" value="WD40_PAC1"/>
</dbReference>
<feature type="region of interest" description="Disordered" evidence="9">
    <location>
        <begin position="252"/>
        <end position="324"/>
    </location>
</feature>
<name>A0A8S9YDA8_9TREM</name>
<organism evidence="11 12">
    <name type="scientific">Paragonimus skrjabini miyazakii</name>
    <dbReference type="NCBI Taxonomy" id="59628"/>
    <lineage>
        <taxon>Eukaryota</taxon>
        <taxon>Metazoa</taxon>
        <taxon>Spiralia</taxon>
        <taxon>Lophotrochozoa</taxon>
        <taxon>Platyhelminthes</taxon>
        <taxon>Trematoda</taxon>
        <taxon>Digenea</taxon>
        <taxon>Plagiorchiida</taxon>
        <taxon>Troglotremata</taxon>
        <taxon>Troglotrematidae</taxon>
        <taxon>Paragonimus</taxon>
    </lineage>
</organism>
<keyword evidence="12" id="KW-1185">Reference proteome</keyword>
<feature type="compositionally biased region" description="Low complexity" evidence="9">
    <location>
        <begin position="295"/>
        <end position="309"/>
    </location>
</feature>
<dbReference type="PROSITE" id="PS00678">
    <property type="entry name" value="WD_REPEATS_1"/>
    <property type="match status" value="1"/>
</dbReference>
<dbReference type="InterPro" id="IPR037264">
    <property type="entry name" value="TFIID_NTD2_sf"/>
</dbReference>
<evidence type="ECO:0000256" key="5">
    <source>
        <dbReference type="ARBA" id="ARBA00023015"/>
    </source>
</evidence>
<feature type="repeat" description="WD" evidence="8">
    <location>
        <begin position="583"/>
        <end position="624"/>
    </location>
</feature>
<dbReference type="Proteomes" id="UP000822476">
    <property type="component" value="Unassembled WGS sequence"/>
</dbReference>
<dbReference type="InterPro" id="IPR036322">
    <property type="entry name" value="WD40_repeat_dom_sf"/>
</dbReference>
<dbReference type="InterPro" id="IPR007582">
    <property type="entry name" value="TFIID_NTD2"/>
</dbReference>
<reference evidence="11" key="1">
    <citation type="submission" date="2019-07" db="EMBL/GenBank/DDBJ databases">
        <title>Annotation for the trematode Paragonimus miyazaki's.</title>
        <authorList>
            <person name="Choi Y.-J."/>
        </authorList>
    </citation>
    <scope>NUCLEOTIDE SEQUENCE</scope>
    <source>
        <strain evidence="11">Japan</strain>
    </source>
</reference>
<evidence type="ECO:0000313" key="12">
    <source>
        <dbReference type="Proteomes" id="UP000822476"/>
    </source>
</evidence>
<dbReference type="SMART" id="SM00320">
    <property type="entry name" value="WD40"/>
    <property type="match status" value="6"/>
</dbReference>
<keyword evidence="4" id="KW-0677">Repeat</keyword>
<dbReference type="GO" id="GO:0016251">
    <property type="term" value="F:RNA polymerase II general transcription initiation factor activity"/>
    <property type="evidence" value="ECO:0007669"/>
    <property type="project" value="TreeGrafter"/>
</dbReference>
<evidence type="ECO:0000259" key="10">
    <source>
        <dbReference type="Pfam" id="PF04494"/>
    </source>
</evidence>
<dbReference type="CDD" id="cd00200">
    <property type="entry name" value="WD40"/>
    <property type="match status" value="1"/>
</dbReference>
<comment type="similarity">
    <text evidence="2">Belongs to the WD repeat TAF5 family.</text>
</comment>
<sequence>MCYRLQVFTGFLDIAFCSSDFLKSNMTLPLNEEVLAALKTLQKYNFKEAELVLRQEAGLVDNQCAEELLKFKAQVKDEPASFGEKYNTLLKFIDKVPDNHKLELSSLLYPIFVHLYLRLISGGLYNEAKTFLETYRKYQEDFYQSDIILLANITDSDQLLLNPLVETFKSSEFVISVAATSYALLKPFLQENNLHVIQSILNEQLSVQVIDGPPRTRLQFDCRRGALFGEAAKDANRDPVLYGLLPDPSLVVSLGPPADSSQTTGDGSNTGGDHVDDDAEGDQTPVKKRKRREGLSSSHPGSISGSSVSRDGRKATDSNSPALDRIPLPKLSEIFIESRQTLSRETAALLKSHRQSQKAIGTSVVLYTVCNIQAGESTLAIRRGGVTCASFTDNSGWLAAGFGSGRIRIWSLGPESLRRMLPATELALLDKDDSRVKTKMLHDENDETHPTRDLLGHVGSVHGVAFSSDRQLLVSGGSDGTVRLWSSLLWGGALTVWRDHLLPVWCVNWAPVYGHYVATGGADRSAHLYATDHSPDALRVFIGHRSDVTAVTMHPNVNYLATGSADRAVRLFDVRSGKLVRLYTGHKGSVQALAFSPCGRYLASGGWCGAVCVWDLGTGHQVGQLGGYSATTTSSVLQHQQRNTELSTTPNDGGQWLTGPIVSLAYCPDNSGRLAAGGLDGALRIWDISTGRSSTRSQPSSITTDQAAAPNTSQSTVGLIAMHRTSKQQIVRGQTTLGAVNPNFLSYYSPVIGPTASDTCLHETFFTRRTSILGLQYVHPYLLLATGPYNQS</sequence>
<dbReference type="AlphaFoldDB" id="A0A8S9YDA8"/>
<comment type="subcellular location">
    <subcellularLocation>
        <location evidence="1">Nucleus</location>
    </subcellularLocation>
</comment>
<dbReference type="Pfam" id="PF00400">
    <property type="entry name" value="WD40"/>
    <property type="match status" value="5"/>
</dbReference>
<dbReference type="GO" id="GO:0006367">
    <property type="term" value="P:transcription initiation at RNA polymerase II promoter"/>
    <property type="evidence" value="ECO:0007669"/>
    <property type="project" value="TreeGrafter"/>
</dbReference>
<evidence type="ECO:0000256" key="4">
    <source>
        <dbReference type="ARBA" id="ARBA00022737"/>
    </source>
</evidence>
<feature type="repeat" description="WD" evidence="8">
    <location>
        <begin position="661"/>
        <end position="696"/>
    </location>
</feature>
<dbReference type="SUPFAM" id="SSF160897">
    <property type="entry name" value="Taf5 N-terminal domain-like"/>
    <property type="match status" value="1"/>
</dbReference>
<evidence type="ECO:0000256" key="8">
    <source>
        <dbReference type="PROSITE-ProRule" id="PRU00221"/>
    </source>
</evidence>
<keyword evidence="6" id="KW-0804">Transcription</keyword>
<dbReference type="CDD" id="cd08044">
    <property type="entry name" value="TAF5_NTD2"/>
    <property type="match status" value="1"/>
</dbReference>
<dbReference type="PRINTS" id="PR00320">
    <property type="entry name" value="GPROTEINBRPT"/>
</dbReference>
<protein>
    <recommendedName>
        <fullName evidence="10">TFIID subunit TAF5 NTD2 domain-containing protein</fullName>
    </recommendedName>
</protein>
<dbReference type="InterPro" id="IPR015943">
    <property type="entry name" value="WD40/YVTN_repeat-like_dom_sf"/>
</dbReference>
<gene>
    <name evidence="11" type="ORF">EG68_12242</name>
</gene>
<proteinExistence type="inferred from homology"/>
<evidence type="ECO:0000256" key="7">
    <source>
        <dbReference type="ARBA" id="ARBA00023242"/>
    </source>
</evidence>
<dbReference type="InterPro" id="IPR019775">
    <property type="entry name" value="WD40_repeat_CS"/>
</dbReference>
<keyword evidence="7" id="KW-0539">Nucleus</keyword>
<dbReference type="GO" id="GO:0005669">
    <property type="term" value="C:transcription factor TFIID complex"/>
    <property type="evidence" value="ECO:0007669"/>
    <property type="project" value="TreeGrafter"/>
</dbReference>
<dbReference type="Gene3D" id="2.130.10.10">
    <property type="entry name" value="YVTN repeat-like/Quinoprotein amine dehydrogenase"/>
    <property type="match status" value="3"/>
</dbReference>
<dbReference type="OrthoDB" id="10266330at2759"/>
<keyword evidence="5" id="KW-0805">Transcription regulation</keyword>
<evidence type="ECO:0000256" key="2">
    <source>
        <dbReference type="ARBA" id="ARBA00009435"/>
    </source>
</evidence>
<dbReference type="PANTHER" id="PTHR19879">
    <property type="entry name" value="TRANSCRIPTION INITIATION FACTOR TFIID"/>
    <property type="match status" value="1"/>
</dbReference>